<evidence type="ECO:0008006" key="12">
    <source>
        <dbReference type="Google" id="ProtNLM"/>
    </source>
</evidence>
<keyword evidence="6" id="KW-1133">Transmembrane helix</keyword>
<evidence type="ECO:0000256" key="6">
    <source>
        <dbReference type="ARBA" id="ARBA00022989"/>
    </source>
</evidence>
<evidence type="ECO:0000256" key="5">
    <source>
        <dbReference type="ARBA" id="ARBA00022737"/>
    </source>
</evidence>
<feature type="repeat" description="Solcar" evidence="8">
    <location>
        <begin position="93"/>
        <end position="181"/>
    </location>
</feature>
<dbReference type="EMBL" id="GL871054">
    <property type="protein sequence ID" value="EGC35614.1"/>
    <property type="molecule type" value="Genomic_DNA"/>
</dbReference>
<reference evidence="11" key="1">
    <citation type="journal article" date="2011" name="Genome Biol.">
        <title>Comparative genomics of the social amoebae Dictyostelium discoideum and Dictyostelium purpureum.</title>
        <authorList>
            <consortium name="US DOE Joint Genome Institute (JGI-PGF)"/>
            <person name="Sucgang R."/>
            <person name="Kuo A."/>
            <person name="Tian X."/>
            <person name="Salerno W."/>
            <person name="Parikh A."/>
            <person name="Feasley C.L."/>
            <person name="Dalin E."/>
            <person name="Tu H."/>
            <person name="Huang E."/>
            <person name="Barry K."/>
            <person name="Lindquist E."/>
            <person name="Shapiro H."/>
            <person name="Bruce D."/>
            <person name="Schmutz J."/>
            <person name="Salamov A."/>
            <person name="Fey P."/>
            <person name="Gaudet P."/>
            <person name="Anjard C."/>
            <person name="Babu M.M."/>
            <person name="Basu S."/>
            <person name="Bushmanova Y."/>
            <person name="van der Wel H."/>
            <person name="Katoh-Kurasawa M."/>
            <person name="Dinh C."/>
            <person name="Coutinho P.M."/>
            <person name="Saito T."/>
            <person name="Elias M."/>
            <person name="Schaap P."/>
            <person name="Kay R.R."/>
            <person name="Henrissat B."/>
            <person name="Eichinger L."/>
            <person name="Rivero F."/>
            <person name="Putnam N.H."/>
            <person name="West C.M."/>
            <person name="Loomis W.F."/>
            <person name="Chisholm R.L."/>
            <person name="Shaulsky G."/>
            <person name="Strassmann J.E."/>
            <person name="Queller D.C."/>
            <person name="Kuspa A."/>
            <person name="Grigoriev I.V."/>
        </authorList>
    </citation>
    <scope>NUCLEOTIDE SEQUENCE [LARGE SCALE GENOMIC DNA]</scope>
    <source>
        <strain evidence="11">QSDP1</strain>
    </source>
</reference>
<dbReference type="KEGG" id="dpp:DICPUDRAFT_87783"/>
<feature type="repeat" description="Solcar" evidence="8">
    <location>
        <begin position="1"/>
        <end position="79"/>
    </location>
</feature>
<evidence type="ECO:0000313" key="11">
    <source>
        <dbReference type="Proteomes" id="UP000001064"/>
    </source>
</evidence>
<dbReference type="PRINTS" id="PR00926">
    <property type="entry name" value="MITOCARRIER"/>
</dbReference>
<proteinExistence type="inferred from homology"/>
<comment type="similarity">
    <text evidence="2 9">Belongs to the mitochondrial carrier (TC 2.A.29) family.</text>
</comment>
<keyword evidence="5" id="KW-0677">Repeat</keyword>
<dbReference type="FunCoup" id="F0ZKB3">
    <property type="interactions" value="1"/>
</dbReference>
<dbReference type="RefSeq" id="XP_003287851.1">
    <property type="nucleotide sequence ID" value="XM_003287803.1"/>
</dbReference>
<keyword evidence="4 8" id="KW-0812">Transmembrane</keyword>
<dbReference type="InParanoid" id="F0ZKB3"/>
<dbReference type="InterPro" id="IPR044712">
    <property type="entry name" value="SLC25A32-like"/>
</dbReference>
<dbReference type="InterPro" id="IPR002067">
    <property type="entry name" value="MCP"/>
</dbReference>
<dbReference type="eggNOG" id="KOG0764">
    <property type="taxonomic scope" value="Eukaryota"/>
</dbReference>
<dbReference type="Gene3D" id="1.50.40.10">
    <property type="entry name" value="Mitochondrial carrier domain"/>
    <property type="match status" value="1"/>
</dbReference>
<keyword evidence="11" id="KW-1185">Reference proteome</keyword>
<keyword evidence="3 9" id="KW-0813">Transport</keyword>
<dbReference type="GO" id="GO:0016020">
    <property type="term" value="C:membrane"/>
    <property type="evidence" value="ECO:0007669"/>
    <property type="project" value="UniProtKB-SubCell"/>
</dbReference>
<evidence type="ECO:0000256" key="3">
    <source>
        <dbReference type="ARBA" id="ARBA00022448"/>
    </source>
</evidence>
<dbReference type="OMA" id="AFYNGMG"/>
<gene>
    <name evidence="10" type="ORF">DICPUDRAFT_87783</name>
</gene>
<evidence type="ECO:0000256" key="1">
    <source>
        <dbReference type="ARBA" id="ARBA00004141"/>
    </source>
</evidence>
<name>F0ZKB3_DICPU</name>
<dbReference type="STRING" id="5786.F0ZKB3"/>
<accession>F0ZKB3</accession>
<protein>
    <recommendedName>
        <fullName evidence="12">Mitochondrial substrate carrier family protein</fullName>
    </recommendedName>
</protein>
<feature type="repeat" description="Solcar" evidence="8">
    <location>
        <begin position="191"/>
        <end position="281"/>
    </location>
</feature>
<dbReference type="GO" id="GO:0035352">
    <property type="term" value="P:NAD transmembrane transport"/>
    <property type="evidence" value="ECO:0000318"/>
    <property type="project" value="GO_Central"/>
</dbReference>
<keyword evidence="7 8" id="KW-0472">Membrane</keyword>
<sequence>MFSGCGAGVMASLFTTPLDVIKTTMQVDNQNHKTIVGTVKKIFARGGLKNFYLGLKPTLIGQIPSWAVYFSTYQYFKELFSAKNDVHNILTKDSPFIYMGSAIIAGATTSTLTNPIWLIKTRFITQEMDGRQKRYRGVFHSISSIYHEEGFRALYKGLGPSLLGVLHVGVQFPLYEKFKVYFAHQNKSDELTVVQIMAASSLSKIIASIVAYPHEVLRSRLQDSSPDSPNRTYQGNLVQMVKQIIREEGWRGLYKGMGVNLLRVTPSCVITFTSYEFIKKYLTQLEIF</sequence>
<evidence type="ECO:0000256" key="2">
    <source>
        <dbReference type="ARBA" id="ARBA00006375"/>
    </source>
</evidence>
<dbReference type="InterPro" id="IPR023395">
    <property type="entry name" value="MCP_dom_sf"/>
</dbReference>
<dbReference type="SUPFAM" id="SSF103506">
    <property type="entry name" value="Mitochondrial carrier"/>
    <property type="match status" value="1"/>
</dbReference>
<dbReference type="PANTHER" id="PTHR45683">
    <property type="entry name" value="MITOCHONDRIAL NICOTINAMIDE ADENINE DINUCLEOTIDE TRANSPORTER 1-RELATED-RELATED"/>
    <property type="match status" value="1"/>
</dbReference>
<organism evidence="10 11">
    <name type="scientific">Dictyostelium purpureum</name>
    <name type="common">Slime mold</name>
    <dbReference type="NCBI Taxonomy" id="5786"/>
    <lineage>
        <taxon>Eukaryota</taxon>
        <taxon>Amoebozoa</taxon>
        <taxon>Evosea</taxon>
        <taxon>Eumycetozoa</taxon>
        <taxon>Dictyostelia</taxon>
        <taxon>Dictyosteliales</taxon>
        <taxon>Dictyosteliaceae</taxon>
        <taxon>Dictyostelium</taxon>
    </lineage>
</organism>
<comment type="subcellular location">
    <subcellularLocation>
        <location evidence="1">Membrane</location>
        <topology evidence="1">Multi-pass membrane protein</topology>
    </subcellularLocation>
</comment>
<evidence type="ECO:0000256" key="9">
    <source>
        <dbReference type="RuleBase" id="RU000488"/>
    </source>
</evidence>
<dbReference type="GO" id="GO:0051724">
    <property type="term" value="F:NAD transmembrane transporter activity"/>
    <property type="evidence" value="ECO:0000318"/>
    <property type="project" value="GO_Central"/>
</dbReference>
<evidence type="ECO:0000256" key="7">
    <source>
        <dbReference type="ARBA" id="ARBA00023136"/>
    </source>
</evidence>
<dbReference type="VEuPathDB" id="AmoebaDB:DICPUDRAFT_87783"/>
<dbReference type="OrthoDB" id="10266426at2759"/>
<evidence type="ECO:0000256" key="4">
    <source>
        <dbReference type="ARBA" id="ARBA00022692"/>
    </source>
</evidence>
<dbReference type="InterPro" id="IPR018108">
    <property type="entry name" value="MCP_transmembrane"/>
</dbReference>
<dbReference type="FunFam" id="1.50.40.10:FF:000075">
    <property type="entry name" value="Nicotinamide adenine dinucleotide transporter 2, mitochondrial"/>
    <property type="match status" value="1"/>
</dbReference>
<evidence type="ECO:0000313" key="10">
    <source>
        <dbReference type="EMBL" id="EGC35614.1"/>
    </source>
</evidence>
<dbReference type="Proteomes" id="UP000001064">
    <property type="component" value="Unassembled WGS sequence"/>
</dbReference>
<dbReference type="GeneID" id="10501129"/>
<dbReference type="PROSITE" id="PS50920">
    <property type="entry name" value="SOLCAR"/>
    <property type="match status" value="3"/>
</dbReference>
<dbReference type="Pfam" id="PF00153">
    <property type="entry name" value="Mito_carr"/>
    <property type="match status" value="3"/>
</dbReference>
<evidence type="ECO:0000256" key="8">
    <source>
        <dbReference type="PROSITE-ProRule" id="PRU00282"/>
    </source>
</evidence>
<dbReference type="AlphaFoldDB" id="F0ZKB3"/>